<sequence length="227" mass="26361">MFLKNKEGIENKFWRAVCILTILVIVISAVSLPFIDDILSFIKDISGTAATILTAYIAVILFQDWRDIKKAEILSQHSTEVFPMLNDLASSLFFLKNSLGCTIGQFYKLKEYESEKGKSEEFRAKISDMITSTSISEFVESSEKIKYKLFFISQSLDTNMQKKIDNFKSILDEFMWLSEENRDLFLDLSEIKNQEDRIENLYTQLRVLAKEIFADKLVRYSTFNDLD</sequence>
<evidence type="ECO:0000313" key="2">
    <source>
        <dbReference type="EMBL" id="AIF77148.1"/>
    </source>
</evidence>
<dbReference type="EMBL" id="KJ616405">
    <property type="protein sequence ID" value="AIF77148.1"/>
    <property type="molecule type" value="Genomic_DNA"/>
</dbReference>
<accession>K9CP37</accession>
<keyword evidence="1" id="KW-0472">Membrane</keyword>
<feature type="transmembrane region" description="Helical" evidence="1">
    <location>
        <begin position="41"/>
        <end position="62"/>
    </location>
</feature>
<keyword evidence="2" id="KW-0614">Plasmid</keyword>
<organism evidence="2">
    <name type="scientific">Acinetobacter pittii</name>
    <name type="common">Acinetobacter genomosp. 3</name>
    <dbReference type="NCBI Taxonomy" id="48296"/>
    <lineage>
        <taxon>Bacteria</taxon>
        <taxon>Pseudomonadati</taxon>
        <taxon>Pseudomonadota</taxon>
        <taxon>Gammaproteobacteria</taxon>
        <taxon>Moraxellales</taxon>
        <taxon>Moraxellaceae</taxon>
        <taxon>Acinetobacter</taxon>
        <taxon>Acinetobacter calcoaceticus/baumannii complex</taxon>
    </lineage>
</organism>
<accession>A0A075M7X6</accession>
<name>A0A075M7X6_ACIPI</name>
<evidence type="ECO:0000256" key="1">
    <source>
        <dbReference type="SAM" id="Phobius"/>
    </source>
</evidence>
<dbReference type="AlphaFoldDB" id="A0A075M7X6"/>
<keyword evidence="1" id="KW-1133">Transmembrane helix</keyword>
<proteinExistence type="predicted"/>
<keyword evidence="1" id="KW-0812">Transmembrane</keyword>
<dbReference type="RefSeq" id="WP_000478902.1">
    <property type="nucleotide sequence ID" value="NC_025173.1"/>
</dbReference>
<reference evidence="2" key="1">
    <citation type="submission" date="2014-03" db="EMBL/GenBank/DDBJ databases">
        <authorList>
            <person name="Huang T.-W."/>
            <person name="Lai J.-F."/>
            <person name="Liao T.-L."/>
            <person name="Lin A.-C."/>
            <person name="Chen Y.-T."/>
            <person name="Tsai S.-F."/>
            <person name="Lauderdale T.-L."/>
        </authorList>
    </citation>
    <scope>NUCLEOTIDE SEQUENCE</scope>
    <source>
        <strain evidence="2">MS32</strain>
        <plasmid evidence="2">pMS32-1</plasmid>
    </source>
</reference>
<protein>
    <submittedName>
        <fullName evidence="2">Uncharacterized protein</fullName>
    </submittedName>
</protein>
<feature type="transmembrane region" description="Helical" evidence="1">
    <location>
        <begin position="12"/>
        <end position="35"/>
    </location>
</feature>
<geneLocation type="plasmid" evidence="2">
    <name>pMS32-1</name>
</geneLocation>